<dbReference type="AlphaFoldDB" id="A0A941FL07"/>
<evidence type="ECO:0000313" key="3">
    <source>
        <dbReference type="Proteomes" id="UP000680045"/>
    </source>
</evidence>
<proteinExistence type="predicted"/>
<keyword evidence="1" id="KW-0812">Transmembrane</keyword>
<protein>
    <submittedName>
        <fullName evidence="2">Uncharacterized protein</fullName>
    </submittedName>
</protein>
<evidence type="ECO:0000313" key="2">
    <source>
        <dbReference type="EMBL" id="MBR8646044.1"/>
    </source>
</evidence>
<gene>
    <name evidence="2" type="ORF">KEH51_25490</name>
</gene>
<comment type="caution">
    <text evidence="2">The sequence shown here is derived from an EMBL/GenBank/DDBJ whole genome shotgun (WGS) entry which is preliminary data.</text>
</comment>
<dbReference type="Proteomes" id="UP000680045">
    <property type="component" value="Unassembled WGS sequence"/>
</dbReference>
<evidence type="ECO:0000256" key="1">
    <source>
        <dbReference type="SAM" id="Phobius"/>
    </source>
</evidence>
<organism evidence="2 3">
    <name type="scientific">Peribacillus frigoritolerans</name>
    <dbReference type="NCBI Taxonomy" id="450367"/>
    <lineage>
        <taxon>Bacteria</taxon>
        <taxon>Bacillati</taxon>
        <taxon>Bacillota</taxon>
        <taxon>Bacilli</taxon>
        <taxon>Bacillales</taxon>
        <taxon>Bacillaceae</taxon>
        <taxon>Peribacillus</taxon>
    </lineage>
</organism>
<keyword evidence="1" id="KW-0472">Membrane</keyword>
<accession>A0A941FL07</accession>
<dbReference type="EMBL" id="JAGTPW010000065">
    <property type="protein sequence ID" value="MBR8646044.1"/>
    <property type="molecule type" value="Genomic_DNA"/>
</dbReference>
<feature type="transmembrane region" description="Helical" evidence="1">
    <location>
        <begin position="20"/>
        <end position="40"/>
    </location>
</feature>
<keyword evidence="1" id="KW-1133">Transmembrane helix</keyword>
<name>A0A941FL07_9BACI</name>
<sequence>MVDGNRSGQIMNTCYILRRIMILVTFTSICRSWLFSYPFLQYDESIITGATTNLYHGACN</sequence>
<reference evidence="2" key="1">
    <citation type="submission" date="2021-04" db="EMBL/GenBank/DDBJ databases">
        <title>Whole genome sequencing of Enterococci isolates from hospitalized patients.</title>
        <authorList>
            <person name="Ogoti B.M."/>
            <person name="Onyambu F.G."/>
        </authorList>
    </citation>
    <scope>NUCLEOTIDE SEQUENCE</scope>
    <source>
        <strain evidence="2">242</strain>
    </source>
</reference>